<dbReference type="AlphaFoldDB" id="A0A517YRT1"/>
<keyword evidence="4" id="KW-0863">Zinc-finger</keyword>
<dbReference type="PANTHER" id="PTHR33823">
    <property type="entry name" value="RNA POLYMERASE-BINDING TRANSCRIPTION FACTOR DKSA-RELATED"/>
    <property type="match status" value="1"/>
</dbReference>
<dbReference type="EMBL" id="CP036425">
    <property type="protein sequence ID" value="QDU32921.1"/>
    <property type="molecule type" value="Genomic_DNA"/>
</dbReference>
<evidence type="ECO:0000256" key="5">
    <source>
        <dbReference type="ARBA" id="ARBA00022833"/>
    </source>
</evidence>
<comment type="similarity">
    <text evidence="2">Belongs to the histone H1/H5 family. HCT subfamily.</text>
</comment>
<accession>A0A517YRT1</accession>
<name>A0A517YRT1_9BACT</name>
<evidence type="ECO:0000259" key="8">
    <source>
        <dbReference type="Pfam" id="PF01258"/>
    </source>
</evidence>
<dbReference type="PANTHER" id="PTHR33823:SF4">
    <property type="entry name" value="GENERAL STRESS PROTEIN 16O"/>
    <property type="match status" value="1"/>
</dbReference>
<reference evidence="9 10" key="1">
    <citation type="submission" date="2019-02" db="EMBL/GenBank/DDBJ databases">
        <title>Deep-cultivation of Planctomycetes and their phenomic and genomic characterization uncovers novel biology.</title>
        <authorList>
            <person name="Wiegand S."/>
            <person name="Jogler M."/>
            <person name="Boedeker C."/>
            <person name="Pinto D."/>
            <person name="Vollmers J."/>
            <person name="Rivas-Marin E."/>
            <person name="Kohn T."/>
            <person name="Peeters S.H."/>
            <person name="Heuer A."/>
            <person name="Rast P."/>
            <person name="Oberbeckmann S."/>
            <person name="Bunk B."/>
            <person name="Jeske O."/>
            <person name="Meyerdierks A."/>
            <person name="Storesund J.E."/>
            <person name="Kallscheuer N."/>
            <person name="Luecker S."/>
            <person name="Lage O.M."/>
            <person name="Pohl T."/>
            <person name="Merkel B.J."/>
            <person name="Hornburger P."/>
            <person name="Mueller R.-W."/>
            <person name="Bruemmer F."/>
            <person name="Labrenz M."/>
            <person name="Spormann A.M."/>
            <person name="Op den Camp H."/>
            <person name="Overmann J."/>
            <person name="Amann R."/>
            <person name="Jetten M.S.M."/>
            <person name="Mascher T."/>
            <person name="Medema M.H."/>
            <person name="Devos D.P."/>
            <person name="Kaster A.-K."/>
            <person name="Ovreas L."/>
            <person name="Rohde M."/>
            <person name="Galperin M.Y."/>
            <person name="Jogler C."/>
        </authorList>
    </citation>
    <scope>NUCLEOTIDE SEQUENCE [LARGE SCALE GENOMIC DNA]</scope>
    <source>
        <strain evidence="9 10">KS4</strain>
    </source>
</reference>
<gene>
    <name evidence="9" type="primary">yocK</name>
    <name evidence="9" type="ORF">KS4_09600</name>
</gene>
<dbReference type="SUPFAM" id="SSF109635">
    <property type="entry name" value="DnaK suppressor protein DksA, alpha-hairpin domain"/>
    <property type="match status" value="1"/>
</dbReference>
<comment type="function">
    <text evidence="1">Might have a role in establishing the nucleoid structure of elementary bodies.</text>
</comment>
<evidence type="ECO:0000313" key="9">
    <source>
        <dbReference type="EMBL" id="QDU32921.1"/>
    </source>
</evidence>
<dbReference type="InterPro" id="IPR000962">
    <property type="entry name" value="Znf_DskA_TraR"/>
</dbReference>
<evidence type="ECO:0000256" key="2">
    <source>
        <dbReference type="ARBA" id="ARBA00008424"/>
    </source>
</evidence>
<dbReference type="GO" id="GO:0030527">
    <property type="term" value="F:structural constituent of chromatin"/>
    <property type="evidence" value="ECO:0007669"/>
    <property type="project" value="InterPro"/>
</dbReference>
<dbReference type="OrthoDB" id="9811543at2"/>
<evidence type="ECO:0000256" key="6">
    <source>
        <dbReference type="PROSITE-ProRule" id="PRU00510"/>
    </source>
</evidence>
<keyword evidence="5" id="KW-0862">Zinc</keyword>
<keyword evidence="3" id="KW-0479">Metal-binding</keyword>
<dbReference type="GO" id="GO:0008270">
    <property type="term" value="F:zinc ion binding"/>
    <property type="evidence" value="ECO:0007669"/>
    <property type="project" value="UniProtKB-KW"/>
</dbReference>
<proteinExistence type="inferred from homology"/>
<dbReference type="InterPro" id="IPR037187">
    <property type="entry name" value="DnaK_N"/>
</dbReference>
<feature type="domain" description="Zinc finger DksA/TraR C4-type" evidence="8">
    <location>
        <begin position="230"/>
        <end position="265"/>
    </location>
</feature>
<evidence type="ECO:0000256" key="1">
    <source>
        <dbReference type="ARBA" id="ARBA00002344"/>
    </source>
</evidence>
<dbReference type="InterPro" id="IPR009970">
    <property type="entry name" value="HC2"/>
</dbReference>
<dbReference type="Proteomes" id="UP000317369">
    <property type="component" value="Chromosome"/>
</dbReference>
<dbReference type="GO" id="GO:0030261">
    <property type="term" value="P:chromosome condensation"/>
    <property type="evidence" value="ECO:0007669"/>
    <property type="project" value="InterPro"/>
</dbReference>
<feature type="region of interest" description="Disordered" evidence="7">
    <location>
        <begin position="1"/>
        <end position="70"/>
    </location>
</feature>
<evidence type="ECO:0000256" key="7">
    <source>
        <dbReference type="SAM" id="MobiDB-lite"/>
    </source>
</evidence>
<dbReference type="Gene3D" id="1.20.120.910">
    <property type="entry name" value="DksA, coiled-coil domain"/>
    <property type="match status" value="1"/>
</dbReference>
<evidence type="ECO:0000256" key="4">
    <source>
        <dbReference type="ARBA" id="ARBA00022771"/>
    </source>
</evidence>
<feature type="zinc finger region" description="dksA C4-type" evidence="6">
    <location>
        <begin position="235"/>
        <end position="259"/>
    </location>
</feature>
<feature type="region of interest" description="Disordered" evidence="7">
    <location>
        <begin position="88"/>
        <end position="118"/>
    </location>
</feature>
<protein>
    <submittedName>
        <fullName evidence="9">General stress protein 16O</fullName>
    </submittedName>
</protein>
<keyword evidence="10" id="KW-1185">Reference proteome</keyword>
<dbReference type="Pfam" id="PF01258">
    <property type="entry name" value="zf-dskA_traR"/>
    <property type="match status" value="1"/>
</dbReference>
<dbReference type="PROSITE" id="PS51128">
    <property type="entry name" value="ZF_DKSA_2"/>
    <property type="match status" value="1"/>
</dbReference>
<sequence>MAKKKATKKKVAKKAASKKKVAKKAATKKAATKKAVVKKAATKKAATKKAVVKKAATKKAVTKKAATKKKVAKKKVAKKAVVAKKAATKKAVTKKAAAKKAATKKVTKKKSTASKTRRKPIIPKAQEEEVIDNFLIELTEDELKKIDSGLSAADLEEFTELLLEKREEIIGDVEHMESARDKAGNLSNMPLHMADVGTDNYEQEFTLGLMESERRLLRDIDAALLRVRNGTYGICVQSGKPIQRVRLEIKPWAKYSIEVARERERRGLPI</sequence>
<dbReference type="Pfam" id="PF07382">
    <property type="entry name" value="HC2"/>
    <property type="match status" value="1"/>
</dbReference>
<dbReference type="GO" id="GO:0003677">
    <property type="term" value="F:DNA binding"/>
    <property type="evidence" value="ECO:0007669"/>
    <property type="project" value="InterPro"/>
</dbReference>
<dbReference type="RefSeq" id="WP_145075216.1">
    <property type="nucleotide sequence ID" value="NZ_CP036425.1"/>
</dbReference>
<dbReference type="KEGG" id="pcor:KS4_09600"/>
<evidence type="ECO:0000256" key="3">
    <source>
        <dbReference type="ARBA" id="ARBA00022723"/>
    </source>
</evidence>
<evidence type="ECO:0000313" key="10">
    <source>
        <dbReference type="Proteomes" id="UP000317369"/>
    </source>
</evidence>
<organism evidence="9 10">
    <name type="scientific">Poriferisphaera corsica</name>
    <dbReference type="NCBI Taxonomy" id="2528020"/>
    <lineage>
        <taxon>Bacteria</taxon>
        <taxon>Pseudomonadati</taxon>
        <taxon>Planctomycetota</taxon>
        <taxon>Phycisphaerae</taxon>
        <taxon>Phycisphaerales</taxon>
        <taxon>Phycisphaeraceae</taxon>
        <taxon>Poriferisphaera</taxon>
    </lineage>
</organism>